<organism evidence="2 3">
    <name type="scientific">Salipiger abyssi</name>
    <dbReference type="NCBI Taxonomy" id="1250539"/>
    <lineage>
        <taxon>Bacteria</taxon>
        <taxon>Pseudomonadati</taxon>
        <taxon>Pseudomonadota</taxon>
        <taxon>Alphaproteobacteria</taxon>
        <taxon>Rhodobacterales</taxon>
        <taxon>Roseobacteraceae</taxon>
        <taxon>Salipiger</taxon>
    </lineage>
</organism>
<feature type="transmembrane region" description="Helical" evidence="1">
    <location>
        <begin position="75"/>
        <end position="98"/>
    </location>
</feature>
<keyword evidence="3" id="KW-1185">Reference proteome</keyword>
<reference evidence="2 3" key="1">
    <citation type="submission" date="2016-04" db="EMBL/GenBank/DDBJ databases">
        <title>Deep-sea bacteria in the southern Pacific.</title>
        <authorList>
            <person name="Tang K."/>
        </authorList>
    </citation>
    <scope>NUCLEOTIDE SEQUENCE [LARGE SCALE GENOMIC DNA]</scope>
    <source>
        <strain evidence="2 3">JLT2014</strain>
    </source>
</reference>
<accession>A0A1P8UYU6</accession>
<name>A0A1P8UYU6_9RHOB</name>
<feature type="transmembrane region" description="Helical" evidence="1">
    <location>
        <begin position="40"/>
        <end position="63"/>
    </location>
</feature>
<keyword evidence="1" id="KW-0812">Transmembrane</keyword>
<gene>
    <name evidence="2" type="ORF">Ga0080574_TMP4213</name>
</gene>
<feature type="transmembrane region" description="Helical" evidence="1">
    <location>
        <begin position="105"/>
        <end position="126"/>
    </location>
</feature>
<dbReference type="RefSeq" id="WP_076704171.1">
    <property type="nucleotide sequence ID" value="NZ_CP015093.1"/>
</dbReference>
<dbReference type="KEGG" id="paby:Ga0080574_TMP4213"/>
<evidence type="ECO:0000313" key="2">
    <source>
        <dbReference type="EMBL" id="APZ54547.1"/>
    </source>
</evidence>
<proteinExistence type="predicted"/>
<evidence type="ECO:0000256" key="1">
    <source>
        <dbReference type="SAM" id="Phobius"/>
    </source>
</evidence>
<evidence type="ECO:0000313" key="3">
    <source>
        <dbReference type="Proteomes" id="UP000187059"/>
    </source>
</evidence>
<dbReference type="STRING" id="1250539.Ga0080574_TMP4213"/>
<sequence>MFEPSPVLLAFLVFKRFVFLELIAALALARVIRAAAPARLAALVALLLALAGAAVLLAPMAGITGGPVYGAAARFMALGNGMLPLFLPSAFLALSAYLPGSRMRGLDFAHIALLWILVGLWLTSIFL</sequence>
<protein>
    <submittedName>
        <fullName evidence="2">Uncharacterized protein</fullName>
    </submittedName>
</protein>
<dbReference type="AlphaFoldDB" id="A0A1P8UYU6"/>
<keyword evidence="1" id="KW-0472">Membrane</keyword>
<feature type="transmembrane region" description="Helical" evidence="1">
    <location>
        <begin position="6"/>
        <end position="28"/>
    </location>
</feature>
<keyword evidence="1" id="KW-1133">Transmembrane helix</keyword>
<dbReference type="EMBL" id="CP015093">
    <property type="protein sequence ID" value="APZ54547.1"/>
    <property type="molecule type" value="Genomic_DNA"/>
</dbReference>
<dbReference type="Proteomes" id="UP000187059">
    <property type="component" value="Chromosome"/>
</dbReference>